<evidence type="ECO:0000259" key="5">
    <source>
        <dbReference type="PROSITE" id="PS50931"/>
    </source>
</evidence>
<dbReference type="SUPFAM" id="SSF46785">
    <property type="entry name" value="Winged helix' DNA-binding domain"/>
    <property type="match status" value="1"/>
</dbReference>
<organism evidence="6 7">
    <name type="scientific">Shimazuella alba</name>
    <dbReference type="NCBI Taxonomy" id="2690964"/>
    <lineage>
        <taxon>Bacteria</taxon>
        <taxon>Bacillati</taxon>
        <taxon>Bacillota</taxon>
        <taxon>Bacilli</taxon>
        <taxon>Bacillales</taxon>
        <taxon>Thermoactinomycetaceae</taxon>
        <taxon>Shimazuella</taxon>
    </lineage>
</organism>
<keyword evidence="3" id="KW-0238">DNA-binding</keyword>
<dbReference type="EMBL" id="WUUL01000003">
    <property type="protein sequence ID" value="MXQ53405.1"/>
    <property type="molecule type" value="Genomic_DNA"/>
</dbReference>
<gene>
    <name evidence="6" type="ORF">GSM42_06605</name>
</gene>
<comment type="similarity">
    <text evidence="1">Belongs to the LysR transcriptional regulatory family.</text>
</comment>
<evidence type="ECO:0000256" key="3">
    <source>
        <dbReference type="ARBA" id="ARBA00023125"/>
    </source>
</evidence>
<dbReference type="RefSeq" id="WP_160800752.1">
    <property type="nucleotide sequence ID" value="NZ_WUUL01000003.1"/>
</dbReference>
<keyword evidence="4" id="KW-0804">Transcription</keyword>
<name>A0A6I4VT81_9BACL</name>
<feature type="domain" description="HTH lysR-type" evidence="5">
    <location>
        <begin position="1"/>
        <end position="58"/>
    </location>
</feature>
<dbReference type="FunFam" id="1.10.10.10:FF:000001">
    <property type="entry name" value="LysR family transcriptional regulator"/>
    <property type="match status" value="1"/>
</dbReference>
<dbReference type="Pfam" id="PF03466">
    <property type="entry name" value="LysR_substrate"/>
    <property type="match status" value="1"/>
</dbReference>
<dbReference type="GO" id="GO:0003677">
    <property type="term" value="F:DNA binding"/>
    <property type="evidence" value="ECO:0007669"/>
    <property type="project" value="UniProtKB-KW"/>
</dbReference>
<dbReference type="GO" id="GO:0003700">
    <property type="term" value="F:DNA-binding transcription factor activity"/>
    <property type="evidence" value="ECO:0007669"/>
    <property type="project" value="InterPro"/>
</dbReference>
<dbReference type="PANTHER" id="PTHR30419:SF28">
    <property type="entry name" value="HTH-TYPE TRANSCRIPTIONAL REGULATOR BSDA"/>
    <property type="match status" value="1"/>
</dbReference>
<evidence type="ECO:0000313" key="7">
    <source>
        <dbReference type="Proteomes" id="UP000430692"/>
    </source>
</evidence>
<proteinExistence type="inferred from homology"/>
<evidence type="ECO:0000313" key="6">
    <source>
        <dbReference type="EMBL" id="MXQ53405.1"/>
    </source>
</evidence>
<dbReference type="InterPro" id="IPR000847">
    <property type="entry name" value="LysR_HTH_N"/>
</dbReference>
<dbReference type="Proteomes" id="UP000430692">
    <property type="component" value="Unassembled WGS sequence"/>
</dbReference>
<evidence type="ECO:0000256" key="1">
    <source>
        <dbReference type="ARBA" id="ARBA00009437"/>
    </source>
</evidence>
<dbReference type="Pfam" id="PF00126">
    <property type="entry name" value="HTH_1"/>
    <property type="match status" value="1"/>
</dbReference>
<sequence>MHLEQLECIIEVAKTGSLTNAARNLHITLSAVSQSISNLEAELGLSLFKRSRQGTVPTAEGEAIIKKAYEIISKVQELRDEANDFSNTQSGELRLATIPGPLSLYLDILIQFKRAYPQIEMEISEKGTQEIIDDIRYNKVDLGLIILFEHLLEKNLHLSFGRLLKGKIVVCVSRKSPLALQRTISPYDLLDQSFVFFNDDYMKWYMDQFQETYGKANILFTTNNQDAIFRALHEENIVTIGLDFSFSKFPQIESEELVMIELDIPRPEPVYLGWVRAEEKRFSKAESIFIQKLSYELQKK</sequence>
<dbReference type="Gene3D" id="1.10.10.10">
    <property type="entry name" value="Winged helix-like DNA-binding domain superfamily/Winged helix DNA-binding domain"/>
    <property type="match status" value="1"/>
</dbReference>
<dbReference type="PANTHER" id="PTHR30419">
    <property type="entry name" value="HTH-TYPE TRANSCRIPTIONAL REGULATOR YBHD"/>
    <property type="match status" value="1"/>
</dbReference>
<dbReference type="AlphaFoldDB" id="A0A6I4VT81"/>
<keyword evidence="2" id="KW-0805">Transcription regulation</keyword>
<reference evidence="6 7" key="1">
    <citation type="submission" date="2019-12" db="EMBL/GenBank/DDBJ databases">
        <title>Whole-genome analyses of novel actinobacteria.</title>
        <authorList>
            <person name="Sahin N."/>
            <person name="Saygin H."/>
        </authorList>
    </citation>
    <scope>NUCLEOTIDE SEQUENCE [LARGE SCALE GENOMIC DNA]</scope>
    <source>
        <strain evidence="6 7">KC615</strain>
    </source>
</reference>
<comment type="caution">
    <text evidence="6">The sequence shown here is derived from an EMBL/GenBank/DDBJ whole genome shotgun (WGS) entry which is preliminary data.</text>
</comment>
<dbReference type="GO" id="GO:0005829">
    <property type="term" value="C:cytosol"/>
    <property type="evidence" value="ECO:0007669"/>
    <property type="project" value="TreeGrafter"/>
</dbReference>
<dbReference type="InterPro" id="IPR005119">
    <property type="entry name" value="LysR_subst-bd"/>
</dbReference>
<evidence type="ECO:0000256" key="4">
    <source>
        <dbReference type="ARBA" id="ARBA00023163"/>
    </source>
</evidence>
<evidence type="ECO:0000256" key="2">
    <source>
        <dbReference type="ARBA" id="ARBA00023015"/>
    </source>
</evidence>
<dbReference type="InterPro" id="IPR036390">
    <property type="entry name" value="WH_DNA-bd_sf"/>
</dbReference>
<dbReference type="CDD" id="cd05466">
    <property type="entry name" value="PBP2_LTTR_substrate"/>
    <property type="match status" value="1"/>
</dbReference>
<dbReference type="InterPro" id="IPR036388">
    <property type="entry name" value="WH-like_DNA-bd_sf"/>
</dbReference>
<accession>A0A6I4VT81</accession>
<dbReference type="Gene3D" id="3.40.190.290">
    <property type="match status" value="1"/>
</dbReference>
<protein>
    <submittedName>
        <fullName evidence="6">LysR family transcriptional regulator</fullName>
    </submittedName>
</protein>
<dbReference type="PRINTS" id="PR00039">
    <property type="entry name" value="HTHLYSR"/>
</dbReference>
<keyword evidence="7" id="KW-1185">Reference proteome</keyword>
<dbReference type="PROSITE" id="PS50931">
    <property type="entry name" value="HTH_LYSR"/>
    <property type="match status" value="1"/>
</dbReference>
<dbReference type="SUPFAM" id="SSF53850">
    <property type="entry name" value="Periplasmic binding protein-like II"/>
    <property type="match status" value="1"/>
</dbReference>
<dbReference type="InterPro" id="IPR050950">
    <property type="entry name" value="HTH-type_LysR_regulators"/>
</dbReference>